<name>A0A6P4II39_DROKI</name>
<accession>A0A6P4II39</accession>
<evidence type="ECO:0000313" key="2">
    <source>
        <dbReference type="Proteomes" id="UP001652661"/>
    </source>
</evidence>
<dbReference type="RefSeq" id="XP_017022238.1">
    <property type="nucleotide sequence ID" value="XM_017166749.1"/>
</dbReference>
<reference evidence="2" key="1">
    <citation type="submission" date="2025-05" db="UniProtKB">
        <authorList>
            <consortium name="RefSeq"/>
        </authorList>
    </citation>
    <scope>NUCLEOTIDE SEQUENCE [LARGE SCALE GENOMIC DNA]</scope>
    <source>
        <strain evidence="2">14028-0561.14</strain>
    </source>
</reference>
<feature type="region of interest" description="Disordered" evidence="1">
    <location>
        <begin position="59"/>
        <end position="80"/>
    </location>
</feature>
<reference evidence="3" key="2">
    <citation type="submission" date="2025-08" db="UniProtKB">
        <authorList>
            <consortium name="RefSeq"/>
        </authorList>
    </citation>
    <scope>IDENTIFICATION</scope>
    <source>
        <strain evidence="3">14028-0561.14</strain>
        <tissue evidence="3">Whole fly</tissue>
    </source>
</reference>
<proteinExistence type="predicted"/>
<keyword evidence="2" id="KW-1185">Reference proteome</keyword>
<dbReference type="AlphaFoldDB" id="A0A6P4II39"/>
<evidence type="ECO:0000256" key="1">
    <source>
        <dbReference type="SAM" id="MobiDB-lite"/>
    </source>
</evidence>
<dbReference type="GeneID" id="108074633"/>
<dbReference type="OrthoDB" id="7805945at2759"/>
<protein>
    <submittedName>
        <fullName evidence="3">Uncharacterized protein</fullName>
    </submittedName>
</protein>
<organism evidence="2 3">
    <name type="scientific">Drosophila kikkawai</name>
    <name type="common">Fruit fly</name>
    <dbReference type="NCBI Taxonomy" id="30033"/>
    <lineage>
        <taxon>Eukaryota</taxon>
        <taxon>Metazoa</taxon>
        <taxon>Ecdysozoa</taxon>
        <taxon>Arthropoda</taxon>
        <taxon>Hexapoda</taxon>
        <taxon>Insecta</taxon>
        <taxon>Pterygota</taxon>
        <taxon>Neoptera</taxon>
        <taxon>Endopterygota</taxon>
        <taxon>Diptera</taxon>
        <taxon>Brachycera</taxon>
        <taxon>Muscomorpha</taxon>
        <taxon>Ephydroidea</taxon>
        <taxon>Drosophilidae</taxon>
        <taxon>Drosophila</taxon>
        <taxon>Sophophora</taxon>
    </lineage>
</organism>
<sequence length="111" mass="13157">MSRILKGLFGRRMTVASKLPTRPMASQKVAFAHPEKRRTFPLVYYNWVEQKVALEKVQNQKSEPKVVASSPKRPRGRKEFLGHLIHNRKITDIDDMQRWSEFRRKLIYGTY</sequence>
<dbReference type="Proteomes" id="UP001652661">
    <property type="component" value="Chromosome 2R"/>
</dbReference>
<evidence type="ECO:0000313" key="3">
    <source>
        <dbReference type="RefSeq" id="XP_017022238.1"/>
    </source>
</evidence>
<gene>
    <name evidence="3" type="primary">LOC108074633</name>
</gene>